<organism evidence="2 3">
    <name type="scientific">Ahrensia marina</name>
    <dbReference type="NCBI Taxonomy" id="1514904"/>
    <lineage>
        <taxon>Bacteria</taxon>
        <taxon>Pseudomonadati</taxon>
        <taxon>Pseudomonadota</taxon>
        <taxon>Alphaproteobacteria</taxon>
        <taxon>Hyphomicrobiales</taxon>
        <taxon>Ahrensiaceae</taxon>
        <taxon>Ahrensia</taxon>
    </lineage>
</organism>
<dbReference type="PANTHER" id="PTHR12110">
    <property type="entry name" value="HYDROXYPYRUVATE ISOMERASE"/>
    <property type="match status" value="1"/>
</dbReference>
<keyword evidence="2" id="KW-0413">Isomerase</keyword>
<proteinExistence type="predicted"/>
<protein>
    <submittedName>
        <fullName evidence="2">Xylose isomerase</fullName>
    </submittedName>
</protein>
<accession>A0A0N0E7D9</accession>
<dbReference type="PATRIC" id="fig|1514904.3.peg.895"/>
<dbReference type="RefSeq" id="WP_053999283.1">
    <property type="nucleotide sequence ID" value="NZ_JXMU01000014.1"/>
</dbReference>
<dbReference type="InterPro" id="IPR050312">
    <property type="entry name" value="IolE/XylAMocC-like"/>
</dbReference>
<dbReference type="STRING" id="1514904.SU32_10315"/>
<dbReference type="InterPro" id="IPR013022">
    <property type="entry name" value="Xyl_isomerase-like_TIM-brl"/>
</dbReference>
<name>A0A0N0E7D9_9HYPH</name>
<dbReference type="AlphaFoldDB" id="A0A0N0E7D9"/>
<keyword evidence="3" id="KW-1185">Reference proteome</keyword>
<feature type="domain" description="Xylose isomerase-like TIM barrel" evidence="1">
    <location>
        <begin position="23"/>
        <end position="239"/>
    </location>
</feature>
<evidence type="ECO:0000259" key="1">
    <source>
        <dbReference type="Pfam" id="PF01261"/>
    </source>
</evidence>
<comment type="caution">
    <text evidence="2">The sequence shown here is derived from an EMBL/GenBank/DDBJ whole genome shotgun (WGS) entry which is preliminary data.</text>
</comment>
<dbReference type="EMBL" id="JXMU01000014">
    <property type="protein sequence ID" value="KPB01032.1"/>
    <property type="molecule type" value="Genomic_DNA"/>
</dbReference>
<gene>
    <name evidence="2" type="ORF">SU32_10315</name>
</gene>
<dbReference type="InterPro" id="IPR036237">
    <property type="entry name" value="Xyl_isomerase-like_sf"/>
</dbReference>
<dbReference type="GO" id="GO:0016853">
    <property type="term" value="F:isomerase activity"/>
    <property type="evidence" value="ECO:0007669"/>
    <property type="project" value="UniProtKB-KW"/>
</dbReference>
<evidence type="ECO:0000313" key="2">
    <source>
        <dbReference type="EMBL" id="KPB01032.1"/>
    </source>
</evidence>
<sequence length="254" mass="27872">MPIISYQLYSSRNFGPISKSLQMLSQAGYKNVEGYGALFTDVESAAALKKDIEANGLKMPTAHMGLANLEESPEKCVEMAKILGLEAVFIPHIEADLRPSDLEGWRAFGKRVQTALAPLTDAGLTTGWHNHDFEMKEYEGGATALDALLEGGADLKVELDLAWVIKGGKDPISFLEKYSDRIAAVHIKDIAQEGKCADEDGWADVGHGTVDWYPIYDAINKTSNTYVIAEHDNPNDDARFAKRSIATINLLWKA</sequence>
<dbReference type="PANTHER" id="PTHR12110:SF41">
    <property type="entry name" value="INOSOSE DEHYDRATASE"/>
    <property type="match status" value="1"/>
</dbReference>
<dbReference type="OrthoDB" id="9798407at2"/>
<evidence type="ECO:0000313" key="3">
    <source>
        <dbReference type="Proteomes" id="UP000038011"/>
    </source>
</evidence>
<dbReference type="Gene3D" id="3.20.20.150">
    <property type="entry name" value="Divalent-metal-dependent TIM barrel enzymes"/>
    <property type="match status" value="1"/>
</dbReference>
<dbReference type="Pfam" id="PF01261">
    <property type="entry name" value="AP_endonuc_2"/>
    <property type="match status" value="1"/>
</dbReference>
<dbReference type="SUPFAM" id="SSF51658">
    <property type="entry name" value="Xylose isomerase-like"/>
    <property type="match status" value="1"/>
</dbReference>
<reference evidence="2 3" key="1">
    <citation type="submission" date="2015-01" db="EMBL/GenBank/DDBJ databases">
        <title>Ahrensia donghaiensis sp. nov., a novel dimethylsulphoniopropionate-cleavage bacterium isolated from seawater and emended descriptions of the genus Ahrensia and Ahrensia kielensis.</title>
        <authorList>
            <person name="Liu J."/>
        </authorList>
    </citation>
    <scope>NUCLEOTIDE SEQUENCE [LARGE SCALE GENOMIC DNA]</scope>
    <source>
        <strain evidence="2 3">LZD062</strain>
    </source>
</reference>
<dbReference type="Proteomes" id="UP000038011">
    <property type="component" value="Unassembled WGS sequence"/>
</dbReference>